<feature type="transmembrane region" description="Helical" evidence="8">
    <location>
        <begin position="268"/>
        <end position="288"/>
    </location>
</feature>
<comment type="subcellular location">
    <subcellularLocation>
        <location evidence="1">Cell membrane</location>
        <topology evidence="1">Multi-pass membrane protein</topology>
    </subcellularLocation>
</comment>
<evidence type="ECO:0000256" key="1">
    <source>
        <dbReference type="ARBA" id="ARBA00004651"/>
    </source>
</evidence>
<dbReference type="EMBL" id="CADCWC010000352">
    <property type="protein sequence ID" value="CAA9546483.1"/>
    <property type="molecule type" value="Genomic_DNA"/>
</dbReference>
<dbReference type="GO" id="GO:0005886">
    <property type="term" value="C:plasma membrane"/>
    <property type="evidence" value="ECO:0007669"/>
    <property type="project" value="UniProtKB-SubCell"/>
</dbReference>
<sequence length="325" mass="38068">MPRIRPRRHRAVNITGPRPPEAHVATIEEAGLRWVQIDSPGPAEVAWLDEAYPFHELDLEDVRSRRQRPKVDDYPDYLFAVLHFPWYDKETERLYAAELNAFVGRDYLITLPNVPLKPLTALFRRLELSTEERAEFFSKGSGYLFYEVLDALYAYCFPILDQIGRKLDDIEDAVFEERNEDIVRRISNVKQEIISYRKIVKPQRPVLRLLERDTERFLAEDLEIYYDDLIDTSERIWDVLDNYKEVIEALEDTNETAIAQRQQRVLRVLTVFSATMLPLTLVTGLFGMNVEVPWEGEIRGFWIVLGGLIAGLAGMLTAFRFWRWL</sequence>
<dbReference type="PANTHER" id="PTHR46494">
    <property type="entry name" value="CORA FAMILY METAL ION TRANSPORTER (EUROFUNG)"/>
    <property type="match status" value="1"/>
</dbReference>
<dbReference type="GO" id="GO:0000287">
    <property type="term" value="F:magnesium ion binding"/>
    <property type="evidence" value="ECO:0007669"/>
    <property type="project" value="TreeGrafter"/>
</dbReference>
<keyword evidence="4" id="KW-1003">Cell membrane</keyword>
<organism evidence="9">
    <name type="scientific">uncultured Thermoleophilia bacterium</name>
    <dbReference type="NCBI Taxonomy" id="1497501"/>
    <lineage>
        <taxon>Bacteria</taxon>
        <taxon>Bacillati</taxon>
        <taxon>Actinomycetota</taxon>
        <taxon>Thermoleophilia</taxon>
        <taxon>environmental samples</taxon>
    </lineage>
</organism>
<proteinExistence type="inferred from homology"/>
<keyword evidence="6 8" id="KW-1133">Transmembrane helix</keyword>
<keyword evidence="7 8" id="KW-0472">Membrane</keyword>
<evidence type="ECO:0000256" key="7">
    <source>
        <dbReference type="ARBA" id="ARBA00023136"/>
    </source>
</evidence>
<evidence type="ECO:0000256" key="2">
    <source>
        <dbReference type="ARBA" id="ARBA00009765"/>
    </source>
</evidence>
<dbReference type="GO" id="GO:0015095">
    <property type="term" value="F:magnesium ion transmembrane transporter activity"/>
    <property type="evidence" value="ECO:0007669"/>
    <property type="project" value="TreeGrafter"/>
</dbReference>
<keyword evidence="5 8" id="KW-0812">Transmembrane</keyword>
<protein>
    <submittedName>
        <fullName evidence="9">Magnesium and cobalt transport protein CorA</fullName>
    </submittedName>
</protein>
<evidence type="ECO:0000256" key="3">
    <source>
        <dbReference type="ARBA" id="ARBA00022448"/>
    </source>
</evidence>
<dbReference type="GO" id="GO:0050897">
    <property type="term" value="F:cobalt ion binding"/>
    <property type="evidence" value="ECO:0007669"/>
    <property type="project" value="TreeGrafter"/>
</dbReference>
<dbReference type="AlphaFoldDB" id="A0A6J4UDU2"/>
<dbReference type="SUPFAM" id="SSF144083">
    <property type="entry name" value="Magnesium transport protein CorA, transmembrane region"/>
    <property type="match status" value="1"/>
</dbReference>
<dbReference type="Pfam" id="PF01544">
    <property type="entry name" value="CorA"/>
    <property type="match status" value="1"/>
</dbReference>
<feature type="transmembrane region" description="Helical" evidence="8">
    <location>
        <begin position="300"/>
        <end position="322"/>
    </location>
</feature>
<dbReference type="InterPro" id="IPR045861">
    <property type="entry name" value="CorA_cytoplasmic_dom"/>
</dbReference>
<evidence type="ECO:0000256" key="5">
    <source>
        <dbReference type="ARBA" id="ARBA00022692"/>
    </source>
</evidence>
<dbReference type="SUPFAM" id="SSF143865">
    <property type="entry name" value="CorA soluble domain-like"/>
    <property type="match status" value="1"/>
</dbReference>
<name>A0A6J4UDU2_9ACTN</name>
<reference evidence="9" key="1">
    <citation type="submission" date="2020-02" db="EMBL/GenBank/DDBJ databases">
        <authorList>
            <person name="Meier V. D."/>
        </authorList>
    </citation>
    <scope>NUCLEOTIDE SEQUENCE</scope>
    <source>
        <strain evidence="9">AVDCRST_MAG79</strain>
    </source>
</reference>
<dbReference type="Gene3D" id="3.30.460.20">
    <property type="entry name" value="CorA soluble domain-like"/>
    <property type="match status" value="1"/>
</dbReference>
<accession>A0A6J4UDU2</accession>
<dbReference type="InterPro" id="IPR002523">
    <property type="entry name" value="MgTranspt_CorA/ZnTranspt_ZntB"/>
</dbReference>
<evidence type="ECO:0000256" key="6">
    <source>
        <dbReference type="ARBA" id="ARBA00022989"/>
    </source>
</evidence>
<keyword evidence="3" id="KW-0813">Transport</keyword>
<dbReference type="PANTHER" id="PTHR46494:SF1">
    <property type="entry name" value="CORA FAMILY METAL ION TRANSPORTER (EUROFUNG)"/>
    <property type="match status" value="1"/>
</dbReference>
<gene>
    <name evidence="9" type="ORF">AVDCRST_MAG79-2347</name>
</gene>
<evidence type="ECO:0000256" key="8">
    <source>
        <dbReference type="SAM" id="Phobius"/>
    </source>
</evidence>
<evidence type="ECO:0000256" key="4">
    <source>
        <dbReference type="ARBA" id="ARBA00022475"/>
    </source>
</evidence>
<dbReference type="GO" id="GO:0015087">
    <property type="term" value="F:cobalt ion transmembrane transporter activity"/>
    <property type="evidence" value="ECO:0007669"/>
    <property type="project" value="TreeGrafter"/>
</dbReference>
<dbReference type="Gene3D" id="1.20.58.340">
    <property type="entry name" value="Magnesium transport protein CorA, transmembrane region"/>
    <property type="match status" value="2"/>
</dbReference>
<comment type="similarity">
    <text evidence="2">Belongs to the CorA metal ion transporter (MIT) (TC 1.A.35) family.</text>
</comment>
<dbReference type="CDD" id="cd12822">
    <property type="entry name" value="TmCorA-like"/>
    <property type="match status" value="1"/>
</dbReference>
<evidence type="ECO:0000313" key="9">
    <source>
        <dbReference type="EMBL" id="CAA9546483.1"/>
    </source>
</evidence>
<dbReference type="InterPro" id="IPR045863">
    <property type="entry name" value="CorA_TM1_TM2"/>
</dbReference>